<accession>A0A177ARI6</accession>
<evidence type="ECO:0000313" key="2">
    <source>
        <dbReference type="Proteomes" id="UP000078046"/>
    </source>
</evidence>
<name>A0A177ARI6_9BILA</name>
<comment type="caution">
    <text evidence="1">The sequence shown here is derived from an EMBL/GenBank/DDBJ whole genome shotgun (WGS) entry which is preliminary data.</text>
</comment>
<organism evidence="1 2">
    <name type="scientific">Intoshia linei</name>
    <dbReference type="NCBI Taxonomy" id="1819745"/>
    <lineage>
        <taxon>Eukaryota</taxon>
        <taxon>Metazoa</taxon>
        <taxon>Spiralia</taxon>
        <taxon>Lophotrochozoa</taxon>
        <taxon>Mesozoa</taxon>
        <taxon>Orthonectida</taxon>
        <taxon>Rhopaluridae</taxon>
        <taxon>Intoshia</taxon>
    </lineage>
</organism>
<dbReference type="AlphaFoldDB" id="A0A177ARI6"/>
<evidence type="ECO:0000313" key="1">
    <source>
        <dbReference type="EMBL" id="OAF64609.1"/>
    </source>
</evidence>
<gene>
    <name evidence="1" type="ORF">A3Q56_07678</name>
</gene>
<feature type="non-terminal residue" evidence="1">
    <location>
        <position position="1"/>
    </location>
</feature>
<keyword evidence="2" id="KW-1185">Reference proteome</keyword>
<protein>
    <submittedName>
        <fullName evidence="1">Uncharacterized protein</fullName>
    </submittedName>
</protein>
<dbReference type="EMBL" id="LWCA01001722">
    <property type="protein sequence ID" value="OAF64609.1"/>
    <property type="molecule type" value="Genomic_DNA"/>
</dbReference>
<reference evidence="1 2" key="1">
    <citation type="submission" date="2016-04" db="EMBL/GenBank/DDBJ databases">
        <title>The genome of Intoshia linei affirms orthonectids as highly simplified spiralians.</title>
        <authorList>
            <person name="Mikhailov K.V."/>
            <person name="Slusarev G.S."/>
            <person name="Nikitin M.A."/>
            <person name="Logacheva M.D."/>
            <person name="Penin A."/>
            <person name="Aleoshin V."/>
            <person name="Panchin Y.V."/>
        </authorList>
    </citation>
    <scope>NUCLEOTIDE SEQUENCE [LARGE SCALE GENOMIC DNA]</scope>
    <source>
        <strain evidence="1">Intl2013</strain>
        <tissue evidence="1">Whole animal</tissue>
    </source>
</reference>
<sequence>FFKKIEAWHEKCEIFVVYKFLQIIKHVFTAKCNKLLLNECDKSMLENLLKKMCLNILTDKQLLISSKGSIKSTLLYDVVDNETRIS</sequence>
<proteinExistence type="predicted"/>
<dbReference type="Proteomes" id="UP000078046">
    <property type="component" value="Unassembled WGS sequence"/>
</dbReference>